<keyword evidence="3" id="KW-1185">Reference proteome</keyword>
<dbReference type="EMBL" id="JACBYV010000001">
    <property type="protein sequence ID" value="NYH71961.1"/>
    <property type="molecule type" value="Genomic_DNA"/>
</dbReference>
<sequence>MRRELSNKTHRSYRLARKRGEAVGSPSGSSYVSHTNRSPLVSFPGASHFIEDLHEDRRK</sequence>
<protein>
    <submittedName>
        <fullName evidence="2">Uncharacterized protein</fullName>
    </submittedName>
</protein>
<organism evidence="2 3">
    <name type="scientific">Phytopseudomonas flavescens</name>
    <dbReference type="NCBI Taxonomy" id="29435"/>
    <lineage>
        <taxon>Bacteria</taxon>
        <taxon>Pseudomonadati</taxon>
        <taxon>Pseudomonadota</taxon>
        <taxon>Gammaproteobacteria</taxon>
        <taxon>Pseudomonadales</taxon>
        <taxon>Pseudomonadaceae</taxon>
        <taxon>Phytopseudomonas</taxon>
    </lineage>
</organism>
<comment type="caution">
    <text evidence="2">The sequence shown here is derived from an EMBL/GenBank/DDBJ whole genome shotgun (WGS) entry which is preliminary data.</text>
</comment>
<feature type="region of interest" description="Disordered" evidence="1">
    <location>
        <begin position="1"/>
        <end position="38"/>
    </location>
</feature>
<evidence type="ECO:0000313" key="2">
    <source>
        <dbReference type="EMBL" id="NYH71961.1"/>
    </source>
</evidence>
<evidence type="ECO:0000256" key="1">
    <source>
        <dbReference type="SAM" id="MobiDB-lite"/>
    </source>
</evidence>
<accession>A0A7Z0BPB7</accession>
<reference evidence="2 3" key="1">
    <citation type="submission" date="2020-07" db="EMBL/GenBank/DDBJ databases">
        <title>Genomic analyses of the natural microbiome of Caenorhabditis elegans.</title>
        <authorList>
            <person name="Samuel B."/>
        </authorList>
    </citation>
    <scope>NUCLEOTIDE SEQUENCE [LARGE SCALE GENOMIC DNA]</scope>
    <source>
        <strain evidence="2 3">BIGb0408</strain>
    </source>
</reference>
<evidence type="ECO:0000313" key="3">
    <source>
        <dbReference type="Proteomes" id="UP000578688"/>
    </source>
</evidence>
<proteinExistence type="predicted"/>
<dbReference type="Proteomes" id="UP000578688">
    <property type="component" value="Unassembled WGS sequence"/>
</dbReference>
<gene>
    <name evidence="2" type="ORF">FHR27_000571</name>
</gene>
<feature type="compositionally biased region" description="Basic residues" evidence="1">
    <location>
        <begin position="8"/>
        <end position="17"/>
    </location>
</feature>
<dbReference type="AlphaFoldDB" id="A0A7Z0BPB7"/>
<feature type="compositionally biased region" description="Polar residues" evidence="1">
    <location>
        <begin position="26"/>
        <end position="38"/>
    </location>
</feature>
<name>A0A7Z0BPB7_9GAMM</name>